<evidence type="ECO:0000256" key="4">
    <source>
        <dbReference type="PIRSR" id="PIRSR006806-1"/>
    </source>
</evidence>
<evidence type="ECO:0000313" key="7">
    <source>
        <dbReference type="Proteomes" id="UP000277811"/>
    </source>
</evidence>
<dbReference type="NCBIfam" id="TIGR02727">
    <property type="entry name" value="MTHFS_bact"/>
    <property type="match status" value="1"/>
</dbReference>
<sequence length="201" mass="22790">MQRKMPDFKQTKAQLRQELLKVRRSLESKDIERYSQLMGRHLFSWLDYQQANRVMIYLSTPDEPGTDDMIRHALQHGKTVCVPMMRAEYGLMDSAIIHDLADLQPGRLGIRSPKPERTTILAPAKIDLAIIPGVAFDIAGGRLGMGAGYYDRFLSLAGQAVFLGMAWRFQIKPTLPQDTHDVKMHYLLTEDGILTCRGGKM</sequence>
<feature type="binding site" evidence="4">
    <location>
        <position position="63"/>
    </location>
    <ligand>
        <name>substrate</name>
    </ligand>
</feature>
<evidence type="ECO:0000256" key="5">
    <source>
        <dbReference type="RuleBase" id="RU361279"/>
    </source>
</evidence>
<dbReference type="InterPro" id="IPR037171">
    <property type="entry name" value="NagB/RpiA_transferase-like"/>
</dbReference>
<dbReference type="EMBL" id="UPPP01000061">
    <property type="protein sequence ID" value="VBB06053.1"/>
    <property type="molecule type" value="Genomic_DNA"/>
</dbReference>
<dbReference type="PANTHER" id="PTHR23407:SF1">
    <property type="entry name" value="5-FORMYLTETRAHYDROFOLATE CYCLO-LIGASE"/>
    <property type="match status" value="1"/>
</dbReference>
<dbReference type="AlphaFoldDB" id="A0A498R7A6"/>
<name>A0A498R7A6_9FIRM</name>
<keyword evidence="2 4" id="KW-0547">Nucleotide-binding</keyword>
<evidence type="ECO:0000256" key="3">
    <source>
        <dbReference type="ARBA" id="ARBA00022840"/>
    </source>
</evidence>
<feature type="binding site" evidence="4">
    <location>
        <begin position="12"/>
        <end position="16"/>
    </location>
    <ligand>
        <name>ATP</name>
        <dbReference type="ChEBI" id="CHEBI:30616"/>
    </ligand>
</feature>
<comment type="similarity">
    <text evidence="1 5">Belongs to the 5-formyltetrahydrofolate cyclo-ligase family.</text>
</comment>
<proteinExistence type="inferred from homology"/>
<dbReference type="EC" id="6.3.3.2" evidence="5"/>
<dbReference type="GO" id="GO:0035999">
    <property type="term" value="P:tetrahydrofolate interconversion"/>
    <property type="evidence" value="ECO:0007669"/>
    <property type="project" value="TreeGrafter"/>
</dbReference>
<dbReference type="Gene3D" id="3.40.50.10420">
    <property type="entry name" value="NagB/RpiA/CoA transferase-like"/>
    <property type="match status" value="1"/>
</dbReference>
<dbReference type="Pfam" id="PF01812">
    <property type="entry name" value="5-FTHF_cyc-lig"/>
    <property type="match status" value="1"/>
</dbReference>
<evidence type="ECO:0000256" key="1">
    <source>
        <dbReference type="ARBA" id="ARBA00010638"/>
    </source>
</evidence>
<feature type="binding site" evidence="4">
    <location>
        <position position="58"/>
    </location>
    <ligand>
        <name>substrate</name>
    </ligand>
</feature>
<keyword evidence="6" id="KW-0436">Ligase</keyword>
<reference evidence="6 7" key="1">
    <citation type="submission" date="2018-06" db="EMBL/GenBank/DDBJ databases">
        <authorList>
            <person name="Strepis N."/>
        </authorList>
    </citation>
    <scope>NUCLEOTIDE SEQUENCE [LARGE SCALE GENOMIC DNA]</scope>
    <source>
        <strain evidence="6">LUCI</strain>
    </source>
</reference>
<dbReference type="Proteomes" id="UP000277811">
    <property type="component" value="Unassembled WGS sequence"/>
</dbReference>
<keyword evidence="5" id="KW-0460">Magnesium</keyword>
<dbReference type="PIRSF" id="PIRSF006806">
    <property type="entry name" value="FTHF_cligase"/>
    <property type="match status" value="1"/>
</dbReference>
<evidence type="ECO:0000256" key="2">
    <source>
        <dbReference type="ARBA" id="ARBA00022741"/>
    </source>
</evidence>
<dbReference type="SUPFAM" id="SSF100950">
    <property type="entry name" value="NagB/RpiA/CoA transferase-like"/>
    <property type="match status" value="1"/>
</dbReference>
<organism evidence="6 7">
    <name type="scientific">Lucifera butyrica</name>
    <dbReference type="NCBI Taxonomy" id="1351585"/>
    <lineage>
        <taxon>Bacteria</taxon>
        <taxon>Bacillati</taxon>
        <taxon>Bacillota</taxon>
        <taxon>Negativicutes</taxon>
        <taxon>Veillonellales</taxon>
        <taxon>Veillonellaceae</taxon>
        <taxon>Lucifera</taxon>
    </lineage>
</organism>
<evidence type="ECO:0000313" key="6">
    <source>
        <dbReference type="EMBL" id="VBB06053.1"/>
    </source>
</evidence>
<keyword evidence="3 4" id="KW-0067">ATP-binding</keyword>
<gene>
    <name evidence="6" type="ORF">LUCI_1264</name>
</gene>
<dbReference type="GO" id="GO:0005524">
    <property type="term" value="F:ATP binding"/>
    <property type="evidence" value="ECO:0007669"/>
    <property type="project" value="UniProtKB-KW"/>
</dbReference>
<comment type="catalytic activity">
    <reaction evidence="5">
        <text>(6S)-5-formyl-5,6,7,8-tetrahydrofolate + ATP = (6R)-5,10-methenyltetrahydrofolate + ADP + phosphate</text>
        <dbReference type="Rhea" id="RHEA:10488"/>
        <dbReference type="ChEBI" id="CHEBI:30616"/>
        <dbReference type="ChEBI" id="CHEBI:43474"/>
        <dbReference type="ChEBI" id="CHEBI:57455"/>
        <dbReference type="ChEBI" id="CHEBI:57457"/>
        <dbReference type="ChEBI" id="CHEBI:456216"/>
        <dbReference type="EC" id="6.3.3.2"/>
    </reaction>
</comment>
<dbReference type="GO" id="GO:0046872">
    <property type="term" value="F:metal ion binding"/>
    <property type="evidence" value="ECO:0007669"/>
    <property type="project" value="UniProtKB-KW"/>
</dbReference>
<keyword evidence="5" id="KW-0479">Metal-binding</keyword>
<comment type="cofactor">
    <cofactor evidence="5">
        <name>Mg(2+)</name>
        <dbReference type="ChEBI" id="CHEBI:18420"/>
    </cofactor>
</comment>
<protein>
    <recommendedName>
        <fullName evidence="5">5-formyltetrahydrofolate cyclo-ligase</fullName>
        <ecNumber evidence="5">6.3.3.2</ecNumber>
    </recommendedName>
</protein>
<dbReference type="PANTHER" id="PTHR23407">
    <property type="entry name" value="ATPASE INHIBITOR/5-FORMYLTETRAHYDROFOLATE CYCLO-LIGASE"/>
    <property type="match status" value="1"/>
</dbReference>
<dbReference type="GO" id="GO:0009396">
    <property type="term" value="P:folic acid-containing compound biosynthetic process"/>
    <property type="evidence" value="ECO:0007669"/>
    <property type="project" value="TreeGrafter"/>
</dbReference>
<dbReference type="InterPro" id="IPR002698">
    <property type="entry name" value="FTHF_cligase"/>
</dbReference>
<keyword evidence="7" id="KW-1185">Reference proteome</keyword>
<dbReference type="InterPro" id="IPR024185">
    <property type="entry name" value="FTHF_cligase-like_sf"/>
</dbReference>
<feature type="binding site" evidence="4">
    <location>
        <begin position="142"/>
        <end position="150"/>
    </location>
    <ligand>
        <name>ATP</name>
        <dbReference type="ChEBI" id="CHEBI:30616"/>
    </ligand>
</feature>
<accession>A0A498R7A6</accession>
<dbReference type="GO" id="GO:0030272">
    <property type="term" value="F:5-formyltetrahydrofolate cyclo-ligase activity"/>
    <property type="evidence" value="ECO:0007669"/>
    <property type="project" value="UniProtKB-EC"/>
</dbReference>